<dbReference type="Pfam" id="PF15980">
    <property type="entry name" value="ComGF"/>
    <property type="match status" value="1"/>
</dbReference>
<evidence type="ECO:0000313" key="2">
    <source>
        <dbReference type="Proteomes" id="UP000321816"/>
    </source>
</evidence>
<dbReference type="KEGG" id="ahal:FTX54_007325"/>
<organism evidence="1 2">
    <name type="scientific">Alkalicoccus halolimnae</name>
    <dbReference type="NCBI Taxonomy" id="1667239"/>
    <lineage>
        <taxon>Bacteria</taxon>
        <taxon>Bacillati</taxon>
        <taxon>Bacillota</taxon>
        <taxon>Bacilli</taxon>
        <taxon>Bacillales</taxon>
        <taxon>Bacillaceae</taxon>
        <taxon>Alkalicoccus</taxon>
    </lineage>
</organism>
<evidence type="ECO:0000313" key="1">
    <source>
        <dbReference type="EMBL" id="WWD81346.1"/>
    </source>
</evidence>
<dbReference type="EMBL" id="CP144914">
    <property type="protein sequence ID" value="WWD81346.1"/>
    <property type="molecule type" value="Genomic_DNA"/>
</dbReference>
<proteinExistence type="predicted"/>
<gene>
    <name evidence="1" type="ORF">FTX54_007325</name>
</gene>
<reference evidence="1 2" key="1">
    <citation type="submission" date="2024-01" db="EMBL/GenBank/DDBJ databases">
        <title>Complete Genome Sequence of Alkalicoccus halolimnae BZ-SZ-XJ29T, a Moderately Halophilic Bacterium Isolated from a Salt Lake.</title>
        <authorList>
            <person name="Zhao B."/>
        </authorList>
    </citation>
    <scope>NUCLEOTIDE SEQUENCE [LARGE SCALE GENOMIC DNA]</scope>
    <source>
        <strain evidence="1 2">BZ-SZ-XJ29</strain>
    </source>
</reference>
<accession>A0AAJ8LW34</accession>
<keyword evidence="2" id="KW-1185">Reference proteome</keyword>
<dbReference type="RefSeq" id="WP_187254471.1">
    <property type="nucleotide sequence ID" value="NZ_CP144914.1"/>
</dbReference>
<dbReference type="InterPro" id="IPR016977">
    <property type="entry name" value="ComGF"/>
</dbReference>
<dbReference type="AlphaFoldDB" id="A0AAJ8LW34"/>
<protein>
    <submittedName>
        <fullName evidence="1">ComGF family competence protein</fullName>
    </submittedName>
</protein>
<dbReference type="Proteomes" id="UP000321816">
    <property type="component" value="Chromosome"/>
</dbReference>
<sequence length="137" mass="15939">MTLLIPLFVSGYAFWMNQKPSINEFSAYEFYVFSKQLEKEFQTSENYAVAGSGDRLFLQVEGRTVTYERYNNSIRRRVMAQGHEVTLQHIDHFTFKQTETGLEIAAAADGKMRLQRLVHPVTWINHRELFSIGKRGT</sequence>
<name>A0AAJ8LW34_9BACI</name>